<protein>
    <recommendedName>
        <fullName evidence="3">ABC-2 type transporter domain-containing protein</fullName>
    </recommendedName>
</protein>
<accession>A0A645FC34</accession>
<evidence type="ECO:0008006" key="3">
    <source>
        <dbReference type="Google" id="ProtNLM"/>
    </source>
</evidence>
<reference evidence="2" key="1">
    <citation type="submission" date="2019-08" db="EMBL/GenBank/DDBJ databases">
        <authorList>
            <person name="Kucharzyk K."/>
            <person name="Murdoch R.W."/>
            <person name="Higgins S."/>
            <person name="Loffler F."/>
        </authorList>
    </citation>
    <scope>NUCLEOTIDE SEQUENCE</scope>
</reference>
<keyword evidence="1" id="KW-0812">Transmembrane</keyword>
<gene>
    <name evidence="2" type="ORF">SDC9_158443</name>
</gene>
<feature type="transmembrane region" description="Helical" evidence="1">
    <location>
        <begin position="165"/>
        <end position="190"/>
    </location>
</feature>
<feature type="transmembrane region" description="Helical" evidence="1">
    <location>
        <begin position="210"/>
        <end position="231"/>
    </location>
</feature>
<name>A0A645FC34_9ZZZZ</name>
<feature type="transmembrane region" description="Helical" evidence="1">
    <location>
        <begin position="15"/>
        <end position="32"/>
    </location>
</feature>
<feature type="transmembrane region" description="Helical" evidence="1">
    <location>
        <begin position="104"/>
        <end position="125"/>
    </location>
</feature>
<evidence type="ECO:0000313" key="2">
    <source>
        <dbReference type="EMBL" id="MPN11142.1"/>
    </source>
</evidence>
<keyword evidence="1" id="KW-1133">Transmembrane helix</keyword>
<feature type="transmembrane region" description="Helical" evidence="1">
    <location>
        <begin position="137"/>
        <end position="158"/>
    </location>
</feature>
<comment type="caution">
    <text evidence="2">The sequence shown here is derived from an EMBL/GenBank/DDBJ whole genome shotgun (WGS) entry which is preliminary data.</text>
</comment>
<sequence length="237" mass="27209">MELLKVELLKIKKSYLLFLAIIIPIPVVLAIMKRIQTMGSMVGISINEEIFMFSAIAYLSFLLPLQNIYTACVITKVENDNCGWKQLMLLPIKKSSIYFSKYKVMLIALSISILSYITCIVLSEFYLNKSISFNFQILSYGMQIFITTLPILILLFIIGRNFSSIIPLISIGIIMLITNIFIAQSRFWIYAPWTYSIMIFGGNISDFERNIILCISILISILMFFLDFMSFTKSDIK</sequence>
<dbReference type="AlphaFoldDB" id="A0A645FC34"/>
<dbReference type="EMBL" id="VSSQ01057337">
    <property type="protein sequence ID" value="MPN11142.1"/>
    <property type="molecule type" value="Genomic_DNA"/>
</dbReference>
<keyword evidence="1" id="KW-0472">Membrane</keyword>
<proteinExistence type="predicted"/>
<dbReference type="Pfam" id="PF12730">
    <property type="entry name" value="ABC2_membrane_4"/>
    <property type="match status" value="1"/>
</dbReference>
<organism evidence="2">
    <name type="scientific">bioreactor metagenome</name>
    <dbReference type="NCBI Taxonomy" id="1076179"/>
    <lineage>
        <taxon>unclassified sequences</taxon>
        <taxon>metagenomes</taxon>
        <taxon>ecological metagenomes</taxon>
    </lineage>
</organism>
<evidence type="ECO:0000256" key="1">
    <source>
        <dbReference type="SAM" id="Phobius"/>
    </source>
</evidence>